<keyword evidence="7" id="KW-1185">Reference proteome</keyword>
<sequence>MQAREWIRFAGGGEFSFYPLIRKIDILSSNSYLIGSEDDLILIDPGAIPGQADTILSVISDLPGSRQLTSILLTHTHMDHCHSLVSHPVLSSFADLAYSHVSGFEALKTEDYGVTQAKILGKRLSPTLIGNPLFTGNQEAGRYGLFEETIPCSGNLEITAYHTPGHSPESICYRIGTSLFIGDTLFAGSPGIAGIIGYSRNDLLHSLNGLKQMIAGENITVCYSGHGNPIPAVDAIRSIDLVSKQVEELNGIETQTPERMKETALFAEDLMAEIDETLTIISGRITFVSHMLEELEEGDSAGKISSVIDSAAVDDLLARYNSFAEEYRRGAHQHILLALNAANIAGKLERLIDRGGLGAVIEPWLLDHLDELINDYMTLFRGFRPIATLKDCNTTEICRTVSDSLDPRSTDQVLETISMEDFTAALALRMGRVRVVNEDSIIVCAGAEPIAAIMDPVRFERAAHTLITRCAAYGADKMALMISKTDEETVTITISTGEEIFEDGQMRYLRRAFALSGGTVRRIDDGITVAYPAGRTII</sequence>
<feature type="domain" description="Metallo-beta-lactamase" evidence="5">
    <location>
        <begin position="28"/>
        <end position="226"/>
    </location>
</feature>
<keyword evidence="3" id="KW-0378">Hydrolase</keyword>
<dbReference type="Proteomes" id="UP001524383">
    <property type="component" value="Unassembled WGS sequence"/>
</dbReference>
<dbReference type="Pfam" id="PF00753">
    <property type="entry name" value="Lactamase_B"/>
    <property type="match status" value="1"/>
</dbReference>
<dbReference type="GO" id="GO:0016787">
    <property type="term" value="F:hydrolase activity"/>
    <property type="evidence" value="ECO:0007669"/>
    <property type="project" value="UniProtKB-KW"/>
</dbReference>
<evidence type="ECO:0000256" key="1">
    <source>
        <dbReference type="ARBA" id="ARBA00001947"/>
    </source>
</evidence>
<evidence type="ECO:0000256" key="3">
    <source>
        <dbReference type="ARBA" id="ARBA00022801"/>
    </source>
</evidence>
<reference evidence="6 7" key="1">
    <citation type="submission" date="2019-08" db="EMBL/GenBank/DDBJ databases">
        <authorList>
            <person name="Chen S.-C."/>
            <person name="Lai M.-C."/>
            <person name="You Y.-T."/>
        </authorList>
    </citation>
    <scope>NUCLEOTIDE SEQUENCE [LARGE SCALE GENOMIC DNA]</scope>
    <source>
        <strain evidence="6 7">P2F9704a</strain>
    </source>
</reference>
<protein>
    <submittedName>
        <fullName evidence="6">MBL fold metallo-hydrolase</fullName>
    </submittedName>
</protein>
<dbReference type="Gene3D" id="3.60.15.10">
    <property type="entry name" value="Ribonuclease Z/Hydroxyacylglutathione hydrolase-like"/>
    <property type="match status" value="1"/>
</dbReference>
<comment type="cofactor">
    <cofactor evidence="1">
        <name>Zn(2+)</name>
        <dbReference type="ChEBI" id="CHEBI:29105"/>
    </cofactor>
</comment>
<gene>
    <name evidence="6" type="ORF">FTO68_03535</name>
</gene>
<dbReference type="InterPro" id="IPR051453">
    <property type="entry name" value="MBL_Glyoxalase_II"/>
</dbReference>
<evidence type="ECO:0000313" key="6">
    <source>
        <dbReference type="EMBL" id="MCQ1538064.1"/>
    </source>
</evidence>
<dbReference type="InterPro" id="IPR001279">
    <property type="entry name" value="Metallo-B-lactamas"/>
</dbReference>
<keyword evidence="4" id="KW-0862">Zinc</keyword>
<dbReference type="InterPro" id="IPR036866">
    <property type="entry name" value="RibonucZ/Hydroxyglut_hydro"/>
</dbReference>
<dbReference type="SMART" id="SM00849">
    <property type="entry name" value="Lactamase_B"/>
    <property type="match status" value="1"/>
</dbReference>
<name>A0ABD4TJY3_9EURY</name>
<dbReference type="GO" id="GO:0046872">
    <property type="term" value="F:metal ion binding"/>
    <property type="evidence" value="ECO:0007669"/>
    <property type="project" value="UniProtKB-KW"/>
</dbReference>
<dbReference type="RefSeq" id="WP_255331996.1">
    <property type="nucleotide sequence ID" value="NZ_VOTZ01000005.1"/>
</dbReference>
<evidence type="ECO:0000313" key="7">
    <source>
        <dbReference type="Proteomes" id="UP001524383"/>
    </source>
</evidence>
<dbReference type="CDD" id="cd06262">
    <property type="entry name" value="metallo-hydrolase-like_MBL-fold"/>
    <property type="match status" value="1"/>
</dbReference>
<accession>A0ABD4TJY3</accession>
<evidence type="ECO:0000256" key="4">
    <source>
        <dbReference type="ARBA" id="ARBA00022833"/>
    </source>
</evidence>
<dbReference type="SUPFAM" id="SSF56281">
    <property type="entry name" value="Metallo-hydrolase/oxidoreductase"/>
    <property type="match status" value="1"/>
</dbReference>
<dbReference type="PANTHER" id="PTHR46233">
    <property type="entry name" value="HYDROXYACYLGLUTATHIONE HYDROLASE GLOC"/>
    <property type="match status" value="1"/>
</dbReference>
<dbReference type="PANTHER" id="PTHR46233:SF3">
    <property type="entry name" value="HYDROXYACYLGLUTATHIONE HYDROLASE GLOC"/>
    <property type="match status" value="1"/>
</dbReference>
<proteinExistence type="predicted"/>
<dbReference type="EMBL" id="VOTZ01000005">
    <property type="protein sequence ID" value="MCQ1538064.1"/>
    <property type="molecule type" value="Genomic_DNA"/>
</dbReference>
<keyword evidence="2" id="KW-0479">Metal-binding</keyword>
<comment type="caution">
    <text evidence="6">The sequence shown here is derived from an EMBL/GenBank/DDBJ whole genome shotgun (WGS) entry which is preliminary data.</text>
</comment>
<dbReference type="AlphaFoldDB" id="A0ABD4TJY3"/>
<evidence type="ECO:0000256" key="2">
    <source>
        <dbReference type="ARBA" id="ARBA00022723"/>
    </source>
</evidence>
<organism evidence="6 7">
    <name type="scientific">Methanocalculus taiwanensis</name>
    <dbReference type="NCBI Taxonomy" id="106207"/>
    <lineage>
        <taxon>Archaea</taxon>
        <taxon>Methanobacteriati</taxon>
        <taxon>Methanobacteriota</taxon>
        <taxon>Stenosarchaea group</taxon>
        <taxon>Methanomicrobia</taxon>
        <taxon>Methanomicrobiales</taxon>
        <taxon>Methanocalculaceae</taxon>
        <taxon>Methanocalculus</taxon>
    </lineage>
</organism>
<evidence type="ECO:0000259" key="5">
    <source>
        <dbReference type="SMART" id="SM00849"/>
    </source>
</evidence>